<accession>A0A8W8NF50</accession>
<protein>
    <submittedName>
        <fullName evidence="2">Uncharacterized protein</fullName>
    </submittedName>
</protein>
<reference evidence="2" key="1">
    <citation type="submission" date="2022-08" db="UniProtKB">
        <authorList>
            <consortium name="EnsemblMetazoa"/>
        </authorList>
    </citation>
    <scope>IDENTIFICATION</scope>
    <source>
        <strain evidence="2">05x7-T-G4-1.051#20</strain>
    </source>
</reference>
<sequence>MQRNLLRIFSVTFQYSLTQEPGIMLCHLEQLLLSCIVLCLVKVCASLKAQDEASVNDHDIVRRQAMGHSFGDELEGFDLDPKRVNNWNQFPAWGKRLSKRRWSSLGAWGKRSWLDRLISANNNWGKRWKSMSNSWGKRQAPSEFDGLSDDYINIKKRSVDSKSSHNSRNKRSIPTELSPEQNEEKRRWSSLSAWGKRSDDDEKRRWSSLSAWGKRSNPEAIDDNDSDNISKRKWSSFSSWGKRGDPVDLSKRLYSYWQNRLMTNNPWMERRGWNAFSSWGKRSMD</sequence>
<feature type="region of interest" description="Disordered" evidence="1">
    <location>
        <begin position="158"/>
        <end position="184"/>
    </location>
</feature>
<organism evidence="2 3">
    <name type="scientific">Magallana gigas</name>
    <name type="common">Pacific oyster</name>
    <name type="synonym">Crassostrea gigas</name>
    <dbReference type="NCBI Taxonomy" id="29159"/>
    <lineage>
        <taxon>Eukaryota</taxon>
        <taxon>Metazoa</taxon>
        <taxon>Spiralia</taxon>
        <taxon>Lophotrochozoa</taxon>
        <taxon>Mollusca</taxon>
        <taxon>Bivalvia</taxon>
        <taxon>Autobranchia</taxon>
        <taxon>Pteriomorphia</taxon>
        <taxon>Ostreida</taxon>
        <taxon>Ostreoidea</taxon>
        <taxon>Ostreidae</taxon>
        <taxon>Magallana</taxon>
    </lineage>
</organism>
<dbReference type="Proteomes" id="UP000005408">
    <property type="component" value="Unassembled WGS sequence"/>
</dbReference>
<name>A0A8W8NF50_MAGGI</name>
<proteinExistence type="predicted"/>
<keyword evidence="3" id="KW-1185">Reference proteome</keyword>
<dbReference type="AlphaFoldDB" id="A0A8W8NF50"/>
<dbReference type="EnsemblMetazoa" id="G6650.1">
    <property type="protein sequence ID" value="G6650.1:cds"/>
    <property type="gene ID" value="G6650"/>
</dbReference>
<evidence type="ECO:0000313" key="2">
    <source>
        <dbReference type="EnsemblMetazoa" id="G6650.1:cds"/>
    </source>
</evidence>
<evidence type="ECO:0000313" key="3">
    <source>
        <dbReference type="Proteomes" id="UP000005408"/>
    </source>
</evidence>
<evidence type="ECO:0000256" key="1">
    <source>
        <dbReference type="SAM" id="MobiDB-lite"/>
    </source>
</evidence>